<dbReference type="SUPFAM" id="SSF50346">
    <property type="entry name" value="PRC-barrel domain"/>
    <property type="match status" value="1"/>
</dbReference>
<dbReference type="InterPro" id="IPR056792">
    <property type="entry name" value="PRC_RimM"/>
</dbReference>
<keyword evidence="4 5" id="KW-0143">Chaperone</keyword>
<evidence type="ECO:0000313" key="9">
    <source>
        <dbReference type="Proteomes" id="UP001249959"/>
    </source>
</evidence>
<dbReference type="InterPro" id="IPR036976">
    <property type="entry name" value="RimM_N_sf"/>
</dbReference>
<accession>A0ABU3TQY1</accession>
<protein>
    <recommendedName>
        <fullName evidence="5">Ribosome maturation factor RimM</fullName>
    </recommendedName>
</protein>
<keyword evidence="9" id="KW-1185">Reference proteome</keyword>
<dbReference type="EMBL" id="JAVNWW010000001">
    <property type="protein sequence ID" value="MDU0808262.1"/>
    <property type="molecule type" value="Genomic_DNA"/>
</dbReference>
<comment type="domain">
    <text evidence="5">The PRC barrel domain binds ribosomal protein uS19.</text>
</comment>
<sequence>MAKTEYFEFGYLAKPHGLKGAFHVFMDVDDPYEYEDLDAVFVQQGNEMVPFFIEDLQIRENLNLMNLEGIDSLDAAKEMVGSKLFLPVAMLPKLKDNQFYYHEIVDYQVNDQVLGALGTVKEVYSTGAQDVIIMIYLGVEVLIPLTDEIVPKVDKQNKVITTHLPDGLLDVYMNESYDAD</sequence>
<dbReference type="InterPro" id="IPR011961">
    <property type="entry name" value="RimM"/>
</dbReference>
<evidence type="ECO:0000256" key="1">
    <source>
        <dbReference type="ARBA" id="ARBA00022490"/>
    </source>
</evidence>
<evidence type="ECO:0000256" key="4">
    <source>
        <dbReference type="ARBA" id="ARBA00023186"/>
    </source>
</evidence>
<dbReference type="RefSeq" id="WP_316070342.1">
    <property type="nucleotide sequence ID" value="NZ_JAVNWW010000001.1"/>
</dbReference>
<dbReference type="InterPro" id="IPR011033">
    <property type="entry name" value="PRC_barrel-like_sf"/>
</dbReference>
<feature type="domain" description="RimM N-terminal" evidence="6">
    <location>
        <begin position="10"/>
        <end position="88"/>
    </location>
</feature>
<dbReference type="Gene3D" id="2.30.30.240">
    <property type="entry name" value="PRC-barrel domain"/>
    <property type="match status" value="1"/>
</dbReference>
<evidence type="ECO:0000256" key="2">
    <source>
        <dbReference type="ARBA" id="ARBA00022517"/>
    </source>
</evidence>
<name>A0ABU3TQY1_9BACT</name>
<dbReference type="SUPFAM" id="SSF50447">
    <property type="entry name" value="Translation proteins"/>
    <property type="match status" value="1"/>
</dbReference>
<organism evidence="8 9">
    <name type="scientific">Aquirufa regiilacus</name>
    <dbReference type="NCBI Taxonomy" id="3024868"/>
    <lineage>
        <taxon>Bacteria</taxon>
        <taxon>Pseudomonadati</taxon>
        <taxon>Bacteroidota</taxon>
        <taxon>Cytophagia</taxon>
        <taxon>Cytophagales</taxon>
        <taxon>Flectobacillaceae</taxon>
        <taxon>Aquirufa</taxon>
    </lineage>
</organism>
<proteinExistence type="inferred from homology"/>
<dbReference type="HAMAP" id="MF_00014">
    <property type="entry name" value="Ribosome_mat_RimM"/>
    <property type="match status" value="1"/>
</dbReference>
<dbReference type="InterPro" id="IPR009000">
    <property type="entry name" value="Transl_B-barrel_sf"/>
</dbReference>
<comment type="function">
    <text evidence="5">An accessory protein needed during the final step in the assembly of 30S ribosomal subunit, possibly for assembly of the head region. Essential for efficient processing of 16S rRNA. May be needed both before and after RbfA during the maturation of 16S rRNA. It has affinity for free ribosomal 30S subunits but not for 70S ribosomes.</text>
</comment>
<feature type="domain" description="Ribosome maturation factor RimM PRC barrel" evidence="7">
    <location>
        <begin position="102"/>
        <end position="168"/>
    </location>
</feature>
<dbReference type="Gene3D" id="2.40.30.60">
    <property type="entry name" value="RimM"/>
    <property type="match status" value="1"/>
</dbReference>
<evidence type="ECO:0000259" key="6">
    <source>
        <dbReference type="Pfam" id="PF01782"/>
    </source>
</evidence>
<evidence type="ECO:0000313" key="8">
    <source>
        <dbReference type="EMBL" id="MDU0808262.1"/>
    </source>
</evidence>
<evidence type="ECO:0000256" key="3">
    <source>
        <dbReference type="ARBA" id="ARBA00022552"/>
    </source>
</evidence>
<dbReference type="Proteomes" id="UP001249959">
    <property type="component" value="Unassembled WGS sequence"/>
</dbReference>
<keyword evidence="2 5" id="KW-0690">Ribosome biogenesis</keyword>
<dbReference type="PANTHER" id="PTHR33692:SF1">
    <property type="entry name" value="RIBOSOME MATURATION FACTOR RIMM"/>
    <property type="match status" value="1"/>
</dbReference>
<dbReference type="InterPro" id="IPR002676">
    <property type="entry name" value="RimM_N"/>
</dbReference>
<gene>
    <name evidence="5 8" type="primary">rimM</name>
    <name evidence="8" type="ORF">PQG45_04345</name>
</gene>
<dbReference type="Pfam" id="PF24986">
    <property type="entry name" value="PRC_RimM"/>
    <property type="match status" value="1"/>
</dbReference>
<reference evidence="8 9" key="1">
    <citation type="submission" date="2023-09" db="EMBL/GenBank/DDBJ databases">
        <title>Aquirufa genomes.</title>
        <authorList>
            <person name="Pitt A."/>
        </authorList>
    </citation>
    <scope>NUCLEOTIDE SEQUENCE [LARGE SCALE GENOMIC DNA]</scope>
    <source>
        <strain evidence="8 9">LEOWEIH-7C</strain>
    </source>
</reference>
<comment type="subcellular location">
    <subcellularLocation>
        <location evidence="5">Cytoplasm</location>
    </subcellularLocation>
</comment>
<dbReference type="Pfam" id="PF01782">
    <property type="entry name" value="RimM"/>
    <property type="match status" value="1"/>
</dbReference>
<keyword evidence="1 5" id="KW-0963">Cytoplasm</keyword>
<dbReference type="NCBIfam" id="TIGR02273">
    <property type="entry name" value="16S_RimM"/>
    <property type="match status" value="1"/>
</dbReference>
<comment type="similarity">
    <text evidence="5">Belongs to the RimM family.</text>
</comment>
<comment type="subunit">
    <text evidence="5">Binds ribosomal protein uS19.</text>
</comment>
<dbReference type="PANTHER" id="PTHR33692">
    <property type="entry name" value="RIBOSOME MATURATION FACTOR RIMM"/>
    <property type="match status" value="1"/>
</dbReference>
<evidence type="ECO:0000256" key="5">
    <source>
        <dbReference type="HAMAP-Rule" id="MF_00014"/>
    </source>
</evidence>
<evidence type="ECO:0000259" key="7">
    <source>
        <dbReference type="Pfam" id="PF24986"/>
    </source>
</evidence>
<comment type="caution">
    <text evidence="8">The sequence shown here is derived from an EMBL/GenBank/DDBJ whole genome shotgun (WGS) entry which is preliminary data.</text>
</comment>
<keyword evidence="3 5" id="KW-0698">rRNA processing</keyword>